<feature type="compositionally biased region" description="Low complexity" evidence="6">
    <location>
        <begin position="2017"/>
        <end position="2035"/>
    </location>
</feature>
<dbReference type="SUPFAM" id="SSF56436">
    <property type="entry name" value="C-type lectin-like"/>
    <property type="match status" value="2"/>
</dbReference>
<keyword evidence="5" id="KW-0245">EGF-like domain</keyword>
<dbReference type="Gene3D" id="2.60.120.290">
    <property type="entry name" value="Spermadhesin, CUB domain"/>
    <property type="match status" value="3"/>
</dbReference>
<feature type="compositionally biased region" description="Basic residues" evidence="6">
    <location>
        <begin position="42"/>
        <end position="53"/>
    </location>
</feature>
<dbReference type="InterPro" id="IPR001881">
    <property type="entry name" value="EGF-like_Ca-bd_dom"/>
</dbReference>
<dbReference type="Pfam" id="PF00431">
    <property type="entry name" value="CUB"/>
    <property type="match status" value="3"/>
</dbReference>
<feature type="region of interest" description="Disordered" evidence="6">
    <location>
        <begin position="28"/>
        <end position="76"/>
    </location>
</feature>
<feature type="compositionally biased region" description="Low complexity" evidence="6">
    <location>
        <begin position="2174"/>
        <end position="2193"/>
    </location>
</feature>
<feature type="compositionally biased region" description="Low complexity" evidence="6">
    <location>
        <begin position="2308"/>
        <end position="2317"/>
    </location>
</feature>
<comment type="caution">
    <text evidence="5">Lacks conserved residue(s) required for the propagation of feature annotation.</text>
</comment>
<feature type="disulfide bond" evidence="5">
    <location>
        <begin position="1366"/>
        <end position="1375"/>
    </location>
</feature>
<feature type="compositionally biased region" description="Polar residues" evidence="6">
    <location>
        <begin position="1904"/>
        <end position="1927"/>
    </location>
</feature>
<feature type="compositionally biased region" description="Polar residues" evidence="6">
    <location>
        <begin position="1688"/>
        <end position="1701"/>
    </location>
</feature>
<feature type="domain" description="CUB" evidence="7">
    <location>
        <begin position="948"/>
        <end position="1068"/>
    </location>
</feature>
<feature type="region of interest" description="Disordered" evidence="6">
    <location>
        <begin position="1520"/>
        <end position="1552"/>
    </location>
</feature>
<dbReference type="Proteomes" id="UP000823941">
    <property type="component" value="Chromosome 29"/>
</dbReference>
<dbReference type="CDD" id="cd00054">
    <property type="entry name" value="EGF_CA"/>
    <property type="match status" value="1"/>
</dbReference>
<keyword evidence="3 5" id="KW-1015">Disulfide bond</keyword>
<feature type="compositionally biased region" description="Pro residues" evidence="6">
    <location>
        <begin position="1841"/>
        <end position="1851"/>
    </location>
</feature>
<feature type="domain" description="EGF-like" evidence="8">
    <location>
        <begin position="1378"/>
        <end position="1414"/>
    </location>
</feature>
<dbReference type="PANTHER" id="PTHR24255">
    <property type="entry name" value="COMPLEMENT COMPONENT 1, S SUBCOMPONENT-RELATED"/>
    <property type="match status" value="1"/>
</dbReference>
<evidence type="ECO:0000256" key="6">
    <source>
        <dbReference type="SAM" id="MobiDB-lite"/>
    </source>
</evidence>
<feature type="region of interest" description="Disordered" evidence="6">
    <location>
        <begin position="2388"/>
        <end position="2460"/>
    </location>
</feature>
<evidence type="ECO:0000313" key="11">
    <source>
        <dbReference type="Proteomes" id="UP000823941"/>
    </source>
</evidence>
<dbReference type="CDD" id="cd00041">
    <property type="entry name" value="CUB"/>
    <property type="match status" value="3"/>
</dbReference>
<feature type="compositionally biased region" description="Basic residues" evidence="6">
    <location>
        <begin position="2290"/>
        <end position="2300"/>
    </location>
</feature>
<accession>A0ABQ7PSC5</accession>
<protein>
    <submittedName>
        <fullName evidence="10">Uncharacterized protein</fullName>
    </submittedName>
</protein>
<keyword evidence="1" id="KW-0645">Protease</keyword>
<evidence type="ECO:0000256" key="2">
    <source>
        <dbReference type="ARBA" id="ARBA00022801"/>
    </source>
</evidence>
<evidence type="ECO:0000313" key="10">
    <source>
        <dbReference type="EMBL" id="KAG7295881.1"/>
    </source>
</evidence>
<dbReference type="InterPro" id="IPR016187">
    <property type="entry name" value="CTDL_fold"/>
</dbReference>
<dbReference type="InterPro" id="IPR000742">
    <property type="entry name" value="EGF"/>
</dbReference>
<dbReference type="PANTHER" id="PTHR24255:SF31">
    <property type="entry name" value="CUBILIN-LIKE PROTEIN"/>
    <property type="match status" value="1"/>
</dbReference>
<dbReference type="SMART" id="SM00034">
    <property type="entry name" value="CLECT"/>
    <property type="match status" value="2"/>
</dbReference>
<dbReference type="EMBL" id="JAHIBW010000029">
    <property type="protein sequence ID" value="KAG7295881.1"/>
    <property type="molecule type" value="Genomic_DNA"/>
</dbReference>
<feature type="domain" description="EGF-like" evidence="8">
    <location>
        <begin position="1341"/>
        <end position="1376"/>
    </location>
</feature>
<keyword evidence="11" id="KW-1185">Reference proteome</keyword>
<dbReference type="CDD" id="cd00037">
    <property type="entry name" value="CLECT"/>
    <property type="match status" value="1"/>
</dbReference>
<evidence type="ECO:0000256" key="1">
    <source>
        <dbReference type="ARBA" id="ARBA00022670"/>
    </source>
</evidence>
<dbReference type="Pfam" id="PF00008">
    <property type="entry name" value="EGF"/>
    <property type="match status" value="1"/>
</dbReference>
<feature type="compositionally biased region" description="Basic and acidic residues" evidence="6">
    <location>
        <begin position="59"/>
        <end position="76"/>
    </location>
</feature>
<dbReference type="InterPro" id="IPR016186">
    <property type="entry name" value="C-type_lectin-like/link_sf"/>
</dbReference>
<comment type="caution">
    <text evidence="10">The sequence shown here is derived from an EMBL/GenBank/DDBJ whole genome shotgun (WGS) entry which is preliminary data.</text>
</comment>
<dbReference type="SMART" id="SM00179">
    <property type="entry name" value="EGF_CA"/>
    <property type="match status" value="1"/>
</dbReference>
<reference evidence="10 11" key="1">
    <citation type="submission" date="2021-06" db="EMBL/GenBank/DDBJ databases">
        <title>A haploid diamondback moth (Plutella xylostella L.) genome assembly resolves 31 chromosomes and identifies a diamide resistance mutation.</title>
        <authorList>
            <person name="Ward C.M."/>
            <person name="Perry K.D."/>
            <person name="Baker G."/>
            <person name="Powis K."/>
            <person name="Heckel D.G."/>
            <person name="Baxter S.W."/>
        </authorList>
    </citation>
    <scope>NUCLEOTIDE SEQUENCE [LARGE SCALE GENOMIC DNA]</scope>
    <source>
        <strain evidence="10 11">LV</strain>
        <tissue evidence="10">Single pupa</tissue>
    </source>
</reference>
<dbReference type="PROSITE" id="PS01186">
    <property type="entry name" value="EGF_2"/>
    <property type="match status" value="1"/>
</dbReference>
<dbReference type="Pfam" id="PF00059">
    <property type="entry name" value="Lectin_C"/>
    <property type="match status" value="2"/>
</dbReference>
<dbReference type="PROSITE" id="PS01180">
    <property type="entry name" value="CUB"/>
    <property type="match status" value="3"/>
</dbReference>
<dbReference type="InterPro" id="IPR001304">
    <property type="entry name" value="C-type_lectin-like"/>
</dbReference>
<dbReference type="PROSITE" id="PS50041">
    <property type="entry name" value="C_TYPE_LECTIN_2"/>
    <property type="match status" value="2"/>
</dbReference>
<feature type="region of interest" description="Disordered" evidence="6">
    <location>
        <begin position="2229"/>
        <end position="2254"/>
    </location>
</feature>
<dbReference type="PROSITE" id="PS00022">
    <property type="entry name" value="EGF_1"/>
    <property type="match status" value="2"/>
</dbReference>
<feature type="region of interest" description="Disordered" evidence="6">
    <location>
        <begin position="1670"/>
        <end position="1701"/>
    </location>
</feature>
<dbReference type="SMART" id="SM00042">
    <property type="entry name" value="CUB"/>
    <property type="match status" value="3"/>
</dbReference>
<feature type="disulfide bond" evidence="4">
    <location>
        <begin position="1073"/>
        <end position="1100"/>
    </location>
</feature>
<evidence type="ECO:0000256" key="5">
    <source>
        <dbReference type="PROSITE-ProRule" id="PRU00076"/>
    </source>
</evidence>
<name>A0ABQ7PSC5_PLUXY</name>
<feature type="compositionally biased region" description="Low complexity" evidence="6">
    <location>
        <begin position="1747"/>
        <end position="1761"/>
    </location>
</feature>
<feature type="domain" description="C-type lectin" evidence="9">
    <location>
        <begin position="814"/>
        <end position="949"/>
    </location>
</feature>
<feature type="region of interest" description="Disordered" evidence="6">
    <location>
        <begin position="1747"/>
        <end position="1771"/>
    </location>
</feature>
<feature type="region of interest" description="Disordered" evidence="6">
    <location>
        <begin position="2168"/>
        <end position="2199"/>
    </location>
</feature>
<evidence type="ECO:0000256" key="3">
    <source>
        <dbReference type="ARBA" id="ARBA00023157"/>
    </source>
</evidence>
<dbReference type="SMART" id="SM00181">
    <property type="entry name" value="EGF"/>
    <property type="match status" value="2"/>
</dbReference>
<dbReference type="SUPFAM" id="SSF49854">
    <property type="entry name" value="Spermadhesin, CUB domain"/>
    <property type="match status" value="3"/>
</dbReference>
<feature type="compositionally biased region" description="Acidic residues" evidence="6">
    <location>
        <begin position="2093"/>
        <end position="2108"/>
    </location>
</feature>
<feature type="compositionally biased region" description="Basic and acidic residues" evidence="6">
    <location>
        <begin position="1882"/>
        <end position="1891"/>
    </location>
</feature>
<dbReference type="SUPFAM" id="SSF57196">
    <property type="entry name" value="EGF/Laminin"/>
    <property type="match status" value="1"/>
</dbReference>
<proteinExistence type="predicted"/>
<feature type="domain" description="CUB" evidence="7">
    <location>
        <begin position="636"/>
        <end position="801"/>
    </location>
</feature>
<feature type="compositionally biased region" description="Basic and acidic residues" evidence="6">
    <location>
        <begin position="28"/>
        <end position="38"/>
    </location>
</feature>
<feature type="compositionally biased region" description="Basic and acidic residues" evidence="6">
    <location>
        <begin position="2436"/>
        <end position="2448"/>
    </location>
</feature>
<evidence type="ECO:0000259" key="9">
    <source>
        <dbReference type="PROSITE" id="PS50041"/>
    </source>
</evidence>
<feature type="compositionally biased region" description="Polar residues" evidence="6">
    <location>
        <begin position="2069"/>
        <end position="2078"/>
    </location>
</feature>
<feature type="region of interest" description="Disordered" evidence="6">
    <location>
        <begin position="1836"/>
        <end position="2119"/>
    </location>
</feature>
<feature type="domain" description="CUB" evidence="7">
    <location>
        <begin position="1073"/>
        <end position="1198"/>
    </location>
</feature>
<feature type="disulfide bond" evidence="5">
    <location>
        <begin position="1404"/>
        <end position="1413"/>
    </location>
</feature>
<feature type="domain" description="C-type lectin" evidence="9">
    <location>
        <begin position="434"/>
        <end position="572"/>
    </location>
</feature>
<evidence type="ECO:0000256" key="4">
    <source>
        <dbReference type="PROSITE-ProRule" id="PRU00059"/>
    </source>
</evidence>
<feature type="region of interest" description="Disordered" evidence="6">
    <location>
        <begin position="2289"/>
        <end position="2317"/>
    </location>
</feature>
<keyword evidence="2" id="KW-0378">Hydrolase</keyword>
<organism evidence="10 11">
    <name type="scientific">Plutella xylostella</name>
    <name type="common">Diamondback moth</name>
    <name type="synonym">Plutella maculipennis</name>
    <dbReference type="NCBI Taxonomy" id="51655"/>
    <lineage>
        <taxon>Eukaryota</taxon>
        <taxon>Metazoa</taxon>
        <taxon>Ecdysozoa</taxon>
        <taxon>Arthropoda</taxon>
        <taxon>Hexapoda</taxon>
        <taxon>Insecta</taxon>
        <taxon>Pterygota</taxon>
        <taxon>Neoptera</taxon>
        <taxon>Endopterygota</taxon>
        <taxon>Lepidoptera</taxon>
        <taxon>Glossata</taxon>
        <taxon>Ditrysia</taxon>
        <taxon>Yponomeutoidea</taxon>
        <taxon>Plutellidae</taxon>
        <taxon>Plutella</taxon>
    </lineage>
</organism>
<dbReference type="PROSITE" id="PS50026">
    <property type="entry name" value="EGF_3"/>
    <property type="match status" value="2"/>
</dbReference>
<evidence type="ECO:0000259" key="8">
    <source>
        <dbReference type="PROSITE" id="PS50026"/>
    </source>
</evidence>
<dbReference type="InterPro" id="IPR000859">
    <property type="entry name" value="CUB_dom"/>
</dbReference>
<feature type="compositionally biased region" description="Basic residues" evidence="6">
    <location>
        <begin position="2239"/>
        <end position="2249"/>
    </location>
</feature>
<evidence type="ECO:0000259" key="7">
    <source>
        <dbReference type="PROSITE" id="PS01180"/>
    </source>
</evidence>
<dbReference type="Gene3D" id="3.10.100.10">
    <property type="entry name" value="Mannose-Binding Protein A, subunit A"/>
    <property type="match status" value="2"/>
</dbReference>
<feature type="compositionally biased region" description="Basic and acidic residues" evidence="6">
    <location>
        <begin position="2079"/>
        <end position="2091"/>
    </location>
</feature>
<dbReference type="InterPro" id="IPR035914">
    <property type="entry name" value="Sperma_CUB_dom_sf"/>
</dbReference>
<sequence length="2460" mass="271690">MDDTTLRDYVLYSTVDSYIRGNFTPTDFAERPCRDQDQPHFVPKHARPQKRNKNQPWPPREESHSKFKSDSSKYSSDYRTDYDYRTGGVDSDYSELTGYYFRPRVSGKRSVRASGRVRSRKSLRMRRIFSPARIVSGVLGDRTRVVLLWSVSDSLHVEAEATVVFRLRYRKTTSATIYQVFFTKILRLECALRLRSTRAGRVHSGQLPRARGCRLLPPPPAPPHALLLELHKLNVPCAAGFVRFAPNTPQLCGKWEQIPAPNRKFIYYAESKNSAVELHGRPMFAATYRLVDHCHDVQLTNRNGSFEIGPTDRLFCSYTIHLPYGSRVALRLQMGTGPMINKEVTTKPIHEDHQILCKGMSLVLEDGDSKWRHCSQQGDPLRSVQIVSEGNLVRLNISVLVKRGVGSSMWLKVWWMEKAVDELVGRCEYGWVSLGDFCVAAFREAKRAWRQAEAECVRLGGHLVSIMNERQQHTLDQLLIHTPGAGVDDVYWVGATDALHEGEFRWSNGLSFSYAHWYPGWRKHSSQPNDDGMSGQDCVEARREFPPRPAPAAPTFMWNDRGCREHNYYVCERPSYPNDDGMSGQDCVEARREFPPRPAPAAPTFMWNDRGCREHNYYVCEKPSVDDPYSSTILQCNETIQLSRSHAHATVSSPGFPRAYPDDVSCASDVRAPPGHTLLLHFEELLTEYEPHCSYDYLEIEEIGSVNATDEGWPAELRHRDHYSVENEVWEDPEYLLPESDSISAGWARNITDLPSRRLCGDWSGKLKLLRYQSTTNGVRLRFRADHSRHFAGYRARVTMPHAQSCADAKQVLFRGHCYLFTSHPRASWATAKQVCEGLNMHLTSVHSAEEERFVSSGIRQSSDYSAASVYWLGALLAAQSADSFLWVDGSAATYQGWPPYNDTEEVADATDEQKCLGVQWKSSPVPSQPSGLYWVAHKCTTTGGYVCKRRLTSEHIVTNQTVEGSSGTLTSPNYPAVYDNDLDYWVHVRGPLGTRLVFSFDKLDLEPQRDCLYDYVELRDSADGRSQRYCGSVAAARWVATSNRAVLHFHSDYNTQSLGFSLTWKAVSMSGCPSQTFTSKEGVVSSPNYPDFLLPGLDCTFDILAPAGKRVFLNISHFDFGYGSFENGVPVNVTEVTNEESILEIQIDLQSGLIRPFRNTNILTNGLFISESEILRIRLKTGENSTGKGFLAHFKSVSYLNTTHVIDLHSARSGQLAPLNWPAPAPRQTTLHTLVVAPHHYTLSAAFARTKLVKSGGEWPCGERNGWIEVKDSYTDHNGTQWTLCDVDRTRRKVEQGAPLVINSYLHSLIVTQHSGELGVDMDVTIIVNKGVFCLLTACDRAPCALGNCSLTSTRFGAEGFECACPTGWKGRRCNEKIRPCASRPCNNRGACLEKDGGFLCQCNPSWVGKRCEAPNPTPRIVSLGTRMLQEPFWLGLIAVFVVLGIIGLVWCGKRHFPEKIEKLLAEEADRCARPAALRCATAAGAGDAPHRTLLTRLGIRKASVSGLAAGTPRAARTFSLDDLLKPPPRRTPSPRKKRNNSTPTKKNAAEKKQILQQLISPASANDHSKKITMGELIQMSEKRSLSTVESAPAFIEYGFDNKETSFASEASSPSTSPSMRHISDPKLEKKVTFARLLNKVSAEMSSSSEVDMVNTIAIPMAVIADRGMRAKASSTPPSPNVEVRSPHSTSSNQGSDSMSSLDLTLAHAALKKYSRQPKISSADSILAMFRNFSSSSAAMVSRASSGGISASSTPSASSPQDDTVDGDDASIASSVVPSLAPDSPVARPHNTIEIQVLDHLSGHKSSQGSGNSLLHPPSILLEVPSSINKCLSPIRELPTPLPTPLPSPRFPRARDPKQEMDIQNDSVITFASPSDDELDEIRPETKNDRNTSGLRLKLRQPATCTETPTPSTHVTDSPSPSFTHSQDSEREMSSPSPAPVLCVPVLTIERPSPGSPPPRRTPPHLELHPPPLITITYNPSEESDEPLSPRPPPAAANMCYLSPFSMSARGERAPSESNLSSSGYSSMASPGPSRCGSSNPLCPSEMEDPGSGGGPSCFQSRRRPLMKTNSSPAGSNEESKERRRGRSDSETLSDDPLLESNDEGIGTDERVDDVPSSAKEMETMVALKESLEIPQTALTLCPPSGVTKCSIVRCISVERGLDEKASLKPPNLDVSRPLSPVSSRSESPLSDKTGLGRFSPQFYGRQLPFTDSDGLYDFPSSEFVKGTSSKSVLAQRKPGKKRDRKTTRTVSHEVAGAAKSTLPHMPHSMHNLLEVPGARDSTVAVSARGRKLGRRRSRSQAPTVLATSSSSEDSVSAASVASVASAREFRVAPDIEMQDTTSKISSSLDLTEDSRRPVKVNKLRTISNQIRFLRRLERSLKMKESYPALSDDEGDESSSVTSPLLQGRKDTRMPSHAISAPLLGAARPRIARQRRYDRSFLGEDTRTLNPAAANENSD</sequence>
<gene>
    <name evidence="10" type="ORF">JYU34_020965</name>
</gene>
<feature type="compositionally biased region" description="Polar residues" evidence="6">
    <location>
        <begin position="1863"/>
        <end position="1874"/>
    </location>
</feature>
<dbReference type="Gene3D" id="2.10.25.10">
    <property type="entry name" value="Laminin"/>
    <property type="match status" value="1"/>
</dbReference>